<dbReference type="AlphaFoldDB" id="A0A0A8ZBT6"/>
<name>A0A0A8ZBT6_ARUDO</name>
<reference evidence="1" key="2">
    <citation type="journal article" date="2015" name="Data Brief">
        <title>Shoot transcriptome of the giant reed, Arundo donax.</title>
        <authorList>
            <person name="Barrero R.A."/>
            <person name="Guerrero F.D."/>
            <person name="Moolhuijzen P."/>
            <person name="Goolsby J.A."/>
            <person name="Tidwell J."/>
            <person name="Bellgard S.E."/>
            <person name="Bellgard M.I."/>
        </authorList>
    </citation>
    <scope>NUCLEOTIDE SEQUENCE</scope>
    <source>
        <tissue evidence="1">Shoot tissue taken approximately 20 cm above the soil surface</tissue>
    </source>
</reference>
<protein>
    <submittedName>
        <fullName evidence="1">Uncharacterized protein</fullName>
    </submittedName>
</protein>
<sequence>MYLHFTVTSFSNILMIRI</sequence>
<dbReference type="EMBL" id="GBRH01261609">
    <property type="protein sequence ID" value="JAD36286.1"/>
    <property type="molecule type" value="Transcribed_RNA"/>
</dbReference>
<reference evidence="1" key="1">
    <citation type="submission" date="2014-09" db="EMBL/GenBank/DDBJ databases">
        <authorList>
            <person name="Magalhaes I.L.F."/>
            <person name="Oliveira U."/>
            <person name="Santos F.R."/>
            <person name="Vidigal T.H.D.A."/>
            <person name="Brescovit A.D."/>
            <person name="Santos A.J."/>
        </authorList>
    </citation>
    <scope>NUCLEOTIDE SEQUENCE</scope>
    <source>
        <tissue evidence="1">Shoot tissue taken approximately 20 cm above the soil surface</tissue>
    </source>
</reference>
<proteinExistence type="predicted"/>
<organism evidence="1">
    <name type="scientific">Arundo donax</name>
    <name type="common">Giant reed</name>
    <name type="synonym">Donax arundinaceus</name>
    <dbReference type="NCBI Taxonomy" id="35708"/>
    <lineage>
        <taxon>Eukaryota</taxon>
        <taxon>Viridiplantae</taxon>
        <taxon>Streptophyta</taxon>
        <taxon>Embryophyta</taxon>
        <taxon>Tracheophyta</taxon>
        <taxon>Spermatophyta</taxon>
        <taxon>Magnoliopsida</taxon>
        <taxon>Liliopsida</taxon>
        <taxon>Poales</taxon>
        <taxon>Poaceae</taxon>
        <taxon>PACMAD clade</taxon>
        <taxon>Arundinoideae</taxon>
        <taxon>Arundineae</taxon>
        <taxon>Arundo</taxon>
    </lineage>
</organism>
<evidence type="ECO:0000313" key="1">
    <source>
        <dbReference type="EMBL" id="JAD36286.1"/>
    </source>
</evidence>
<accession>A0A0A8ZBT6</accession>